<name>A0A174JXQ8_ANAHA</name>
<keyword evidence="1" id="KW-0560">Oxidoreductase</keyword>
<accession>A0A174JXQ8</accession>
<dbReference type="AlphaFoldDB" id="A0A174JXQ8"/>
<organism evidence="2 3">
    <name type="scientific">Anaerostipes hadrus</name>
    <dbReference type="NCBI Taxonomy" id="649756"/>
    <lineage>
        <taxon>Bacteria</taxon>
        <taxon>Bacillati</taxon>
        <taxon>Bacillota</taxon>
        <taxon>Clostridia</taxon>
        <taxon>Lachnospirales</taxon>
        <taxon>Lachnospiraceae</taxon>
        <taxon>Anaerostipes</taxon>
    </lineage>
</organism>
<dbReference type="PANTHER" id="PTHR43401">
    <property type="entry name" value="L-THREONINE 3-DEHYDROGENASE"/>
    <property type="match status" value="1"/>
</dbReference>
<dbReference type="EMBL" id="CZAU01000003">
    <property type="protein sequence ID" value="CUP04593.1"/>
    <property type="molecule type" value="Genomic_DNA"/>
</dbReference>
<dbReference type="Gene3D" id="3.90.180.10">
    <property type="entry name" value="Medium-chain alcohol dehydrogenases, catalytic domain"/>
    <property type="match status" value="1"/>
</dbReference>
<dbReference type="Proteomes" id="UP000095564">
    <property type="component" value="Unassembled WGS sequence"/>
</dbReference>
<reference evidence="2 3" key="1">
    <citation type="submission" date="2015-09" db="EMBL/GenBank/DDBJ databases">
        <authorList>
            <consortium name="Pathogen Informatics"/>
        </authorList>
    </citation>
    <scope>NUCLEOTIDE SEQUENCE [LARGE SCALE GENOMIC DNA]</scope>
    <source>
        <strain evidence="2 3">2789STDY5834908</strain>
    </source>
</reference>
<evidence type="ECO:0000313" key="2">
    <source>
        <dbReference type="EMBL" id="CUP04593.1"/>
    </source>
</evidence>
<protein>
    <submittedName>
        <fullName evidence="2">L-threonine 3-dehydrogenase</fullName>
    </submittedName>
</protein>
<dbReference type="InterPro" id="IPR050129">
    <property type="entry name" value="Zn_alcohol_dh"/>
</dbReference>
<dbReference type="GO" id="GO:0016491">
    <property type="term" value="F:oxidoreductase activity"/>
    <property type="evidence" value="ECO:0007669"/>
    <property type="project" value="UniProtKB-KW"/>
</dbReference>
<proteinExistence type="predicted"/>
<evidence type="ECO:0000313" key="3">
    <source>
        <dbReference type="Proteomes" id="UP000095564"/>
    </source>
</evidence>
<evidence type="ECO:0000256" key="1">
    <source>
        <dbReference type="ARBA" id="ARBA00023002"/>
    </source>
</evidence>
<dbReference type="PANTHER" id="PTHR43401:SF2">
    <property type="entry name" value="L-THREONINE 3-DEHYDROGENASE"/>
    <property type="match status" value="1"/>
</dbReference>
<sequence>MLGFHAKLAKLRGAKKVIMIEINDNRLETAKQFGGVAKGALTELDTNYIHYNGLWIYGHYGSNSMQVQKSFELAISDEFEAEKFITHILPLSEINKGIALTKSGEAIKVVLHPNDQ</sequence>
<dbReference type="Gene3D" id="3.40.50.720">
    <property type="entry name" value="NAD(P)-binding Rossmann-like Domain"/>
    <property type="match status" value="1"/>
</dbReference>
<gene>
    <name evidence="2" type="ORF">ERS852520_00462</name>
</gene>